<dbReference type="Proteomes" id="UP001445732">
    <property type="component" value="Unassembled WGS sequence"/>
</dbReference>
<dbReference type="InterPro" id="IPR035069">
    <property type="entry name" value="TTHA1013/TTHA0281-like"/>
</dbReference>
<dbReference type="RefSeq" id="WP_349685307.1">
    <property type="nucleotide sequence ID" value="NZ_JBEGDD010000011.1"/>
</dbReference>
<gene>
    <name evidence="1" type="ORF">ABN401_13115</name>
</gene>
<keyword evidence="2" id="KW-1185">Reference proteome</keyword>
<dbReference type="EMBL" id="JBEGDD010000011">
    <property type="protein sequence ID" value="MEQ7156157.1"/>
    <property type="molecule type" value="Genomic_DNA"/>
</dbReference>
<organism evidence="1 2">
    <name type="scientific">Brevundimonas aurifodinae</name>
    <dbReference type="NCBI Taxonomy" id="1508312"/>
    <lineage>
        <taxon>Bacteria</taxon>
        <taxon>Pseudomonadati</taxon>
        <taxon>Pseudomonadota</taxon>
        <taxon>Alphaproteobacteria</taxon>
        <taxon>Caulobacterales</taxon>
        <taxon>Caulobacteraceae</taxon>
        <taxon>Brevundimonas</taxon>
    </lineage>
</organism>
<dbReference type="InterPro" id="IPR010985">
    <property type="entry name" value="Ribbon_hlx_hlx"/>
</dbReference>
<dbReference type="InterPro" id="IPR008651">
    <property type="entry name" value="Uncharacterised_HicB"/>
</dbReference>
<dbReference type="SUPFAM" id="SSF47598">
    <property type="entry name" value="Ribbon-helix-helix"/>
    <property type="match status" value="1"/>
</dbReference>
<protein>
    <submittedName>
        <fullName evidence="1">Type II toxin-antitoxin system HicB family antitoxin</fullName>
    </submittedName>
</protein>
<accession>A0ABV1NR89</accession>
<evidence type="ECO:0000313" key="2">
    <source>
        <dbReference type="Proteomes" id="UP001445732"/>
    </source>
</evidence>
<comment type="caution">
    <text evidence="1">The sequence shown here is derived from an EMBL/GenBank/DDBJ whole genome shotgun (WGS) entry which is preliminary data.</text>
</comment>
<proteinExistence type="predicted"/>
<dbReference type="SUPFAM" id="SSF143100">
    <property type="entry name" value="TTHA1013/TTHA0281-like"/>
    <property type="match status" value="1"/>
</dbReference>
<evidence type="ECO:0000313" key="1">
    <source>
        <dbReference type="EMBL" id="MEQ7156157.1"/>
    </source>
</evidence>
<sequence>MTTMTHDGYLATIELDEDAGLFHGEVVNTRDVLTFQGRTPAELKAAFADTIADYAEWCQARGKTPERPFSGTFSVRVKPEVHRRAAAAAAREGKSLNGYVAEVLDRVAG</sequence>
<name>A0ABV1NR89_9CAUL</name>
<reference evidence="1 2" key="1">
    <citation type="submission" date="2024-06" db="EMBL/GenBank/DDBJ databases">
        <title>Brevundimonas sp. C11.</title>
        <authorList>
            <person name="Maltman C."/>
        </authorList>
    </citation>
    <scope>NUCLEOTIDE SEQUENCE [LARGE SCALE GENOMIC DNA]</scope>
    <source>
        <strain evidence="1 2">C11</strain>
    </source>
</reference>
<dbReference type="Pfam" id="PF05534">
    <property type="entry name" value="HicB"/>
    <property type="match status" value="1"/>
</dbReference>